<evidence type="ECO:0000313" key="2">
    <source>
        <dbReference type="Proteomes" id="UP000593574"/>
    </source>
</evidence>
<organism evidence="1 2">
    <name type="scientific">Gossypium laxum</name>
    <dbReference type="NCBI Taxonomy" id="34288"/>
    <lineage>
        <taxon>Eukaryota</taxon>
        <taxon>Viridiplantae</taxon>
        <taxon>Streptophyta</taxon>
        <taxon>Embryophyta</taxon>
        <taxon>Tracheophyta</taxon>
        <taxon>Spermatophyta</taxon>
        <taxon>Magnoliopsida</taxon>
        <taxon>eudicotyledons</taxon>
        <taxon>Gunneridae</taxon>
        <taxon>Pentapetalae</taxon>
        <taxon>rosids</taxon>
        <taxon>malvids</taxon>
        <taxon>Malvales</taxon>
        <taxon>Malvaceae</taxon>
        <taxon>Malvoideae</taxon>
        <taxon>Gossypium</taxon>
    </lineage>
</organism>
<sequence length="47" mass="5642">MGDQYVRQLVSITPSVSLSSRKRESRQTKKRHWECSRPLKHTCWQIL</sequence>
<reference evidence="1 2" key="1">
    <citation type="journal article" date="2019" name="Genome Biol. Evol.">
        <title>Insights into the evolution of the New World diploid cottons (Gossypium, subgenus Houzingenia) based on genome sequencing.</title>
        <authorList>
            <person name="Grover C.E."/>
            <person name="Arick M.A. 2nd"/>
            <person name="Thrash A."/>
            <person name="Conover J.L."/>
            <person name="Sanders W.S."/>
            <person name="Peterson D.G."/>
            <person name="Frelichowski J.E."/>
            <person name="Scheffler J.A."/>
            <person name="Scheffler B.E."/>
            <person name="Wendel J.F."/>
        </authorList>
    </citation>
    <scope>NUCLEOTIDE SEQUENCE [LARGE SCALE GENOMIC DNA]</scope>
    <source>
        <strain evidence="1">4</strain>
        <tissue evidence="1">Leaf</tissue>
    </source>
</reference>
<gene>
    <name evidence="1" type="ORF">Golax_022836</name>
</gene>
<comment type="caution">
    <text evidence="1">The sequence shown here is derived from an EMBL/GenBank/DDBJ whole genome shotgun (WGS) entry which is preliminary data.</text>
</comment>
<name>A0A7J9B0P8_9ROSI</name>
<dbReference type="AlphaFoldDB" id="A0A7J9B0P8"/>
<evidence type="ECO:0000313" key="1">
    <source>
        <dbReference type="EMBL" id="MBA0729752.1"/>
    </source>
</evidence>
<dbReference type="EMBL" id="JABEZV010439604">
    <property type="protein sequence ID" value="MBA0729752.1"/>
    <property type="molecule type" value="Genomic_DNA"/>
</dbReference>
<proteinExistence type="predicted"/>
<accession>A0A7J9B0P8</accession>
<keyword evidence="2" id="KW-1185">Reference proteome</keyword>
<feature type="non-terminal residue" evidence="1">
    <location>
        <position position="47"/>
    </location>
</feature>
<dbReference type="Proteomes" id="UP000593574">
    <property type="component" value="Unassembled WGS sequence"/>
</dbReference>
<protein>
    <submittedName>
        <fullName evidence="1">Uncharacterized protein</fullName>
    </submittedName>
</protein>